<dbReference type="Proteomes" id="UP000244193">
    <property type="component" value="Chromosome"/>
</dbReference>
<dbReference type="OrthoDB" id="9808930at2"/>
<evidence type="ECO:0000256" key="5">
    <source>
        <dbReference type="SAM" id="Phobius"/>
    </source>
</evidence>
<keyword evidence="3 5" id="KW-1133">Transmembrane helix</keyword>
<evidence type="ECO:0000256" key="4">
    <source>
        <dbReference type="ARBA" id="ARBA00023136"/>
    </source>
</evidence>
<keyword evidence="4 5" id="KW-0472">Membrane</keyword>
<comment type="subcellular location">
    <subcellularLocation>
        <location evidence="1">Membrane</location>
        <topology evidence="1">Multi-pass membrane protein</topology>
    </subcellularLocation>
</comment>
<dbReference type="InterPro" id="IPR019109">
    <property type="entry name" value="MamF_MmsF"/>
</dbReference>
<protein>
    <submittedName>
        <fullName evidence="6">DUF4870 domain-containing protein</fullName>
    </submittedName>
</protein>
<evidence type="ECO:0000256" key="2">
    <source>
        <dbReference type="ARBA" id="ARBA00022692"/>
    </source>
</evidence>
<evidence type="ECO:0000313" key="7">
    <source>
        <dbReference type="Proteomes" id="UP000244193"/>
    </source>
</evidence>
<proteinExistence type="predicted"/>
<gene>
    <name evidence="6" type="ORF">HYN48_08515</name>
</gene>
<evidence type="ECO:0000256" key="1">
    <source>
        <dbReference type="ARBA" id="ARBA00004141"/>
    </source>
</evidence>
<sequence>MACEFQSSSKTEIMQTTNYNSTASIMHMSTFSQYLFPFGNFIFPVIIWSSVKDRSAYVDQQGKEVINFQLSIFIYQVVLVLTAIPIFLMTILQHVEFNSVIHDNEIFIRSIRTSGFPTLAIVGIVAVFLAACLQLFEFFMTVYAAVKTSNGQDFKYPLAIKFLK</sequence>
<feature type="transmembrane region" description="Helical" evidence="5">
    <location>
        <begin position="115"/>
        <end position="146"/>
    </location>
</feature>
<name>A0A2S0RDU8_9FLAO</name>
<dbReference type="EMBL" id="CP028811">
    <property type="protein sequence ID" value="AWA30117.1"/>
    <property type="molecule type" value="Genomic_DNA"/>
</dbReference>
<evidence type="ECO:0000313" key="6">
    <source>
        <dbReference type="EMBL" id="AWA30117.1"/>
    </source>
</evidence>
<keyword evidence="7" id="KW-1185">Reference proteome</keyword>
<dbReference type="AlphaFoldDB" id="A0A2S0RDU8"/>
<feature type="transmembrane region" description="Helical" evidence="5">
    <location>
        <begin position="34"/>
        <end position="51"/>
    </location>
</feature>
<reference evidence="6 7" key="1">
    <citation type="submission" date="2018-04" db="EMBL/GenBank/DDBJ databases">
        <title>Genome sequencing of Flavobacterium sp. HYN0048.</title>
        <authorList>
            <person name="Yi H."/>
            <person name="Baek C."/>
        </authorList>
    </citation>
    <scope>NUCLEOTIDE SEQUENCE [LARGE SCALE GENOMIC DNA]</scope>
    <source>
        <strain evidence="6 7">HYN0048</strain>
    </source>
</reference>
<dbReference type="Pfam" id="PF09685">
    <property type="entry name" value="MamF_MmsF"/>
    <property type="match status" value="1"/>
</dbReference>
<accession>A0A2S0RDU8</accession>
<dbReference type="KEGG" id="fmg:HYN48_08515"/>
<feature type="transmembrane region" description="Helical" evidence="5">
    <location>
        <begin position="72"/>
        <end position="95"/>
    </location>
</feature>
<evidence type="ECO:0000256" key="3">
    <source>
        <dbReference type="ARBA" id="ARBA00022989"/>
    </source>
</evidence>
<keyword evidence="2 5" id="KW-0812">Transmembrane</keyword>
<organism evidence="6 7">
    <name type="scientific">Flavobacterium magnum</name>
    <dbReference type="NCBI Taxonomy" id="2162713"/>
    <lineage>
        <taxon>Bacteria</taxon>
        <taxon>Pseudomonadati</taxon>
        <taxon>Bacteroidota</taxon>
        <taxon>Flavobacteriia</taxon>
        <taxon>Flavobacteriales</taxon>
        <taxon>Flavobacteriaceae</taxon>
        <taxon>Flavobacterium</taxon>
    </lineage>
</organism>